<reference evidence="2 3" key="1">
    <citation type="journal article" date="2021" name="Sci. Rep.">
        <title>The genome of the diatom Chaetoceros tenuissimus carries an ancient integrated fragment of an extant virus.</title>
        <authorList>
            <person name="Hongo Y."/>
            <person name="Kimura K."/>
            <person name="Takaki Y."/>
            <person name="Yoshida Y."/>
            <person name="Baba S."/>
            <person name="Kobayashi G."/>
            <person name="Nagasaki K."/>
            <person name="Hano T."/>
            <person name="Tomaru Y."/>
        </authorList>
    </citation>
    <scope>NUCLEOTIDE SEQUENCE [LARGE SCALE GENOMIC DNA]</scope>
    <source>
        <strain evidence="2 3">NIES-3715</strain>
    </source>
</reference>
<accession>A0AAD3D7K6</accession>
<keyword evidence="3" id="KW-1185">Reference proteome</keyword>
<sequence>MIKFLLLISVLSTLIPCTSADETFEIVDGMFNDGKLVFASIGLAAILSFNSKLWEKQIMPAMWLHVFNHLQVGTGRFMFQDGDPDNQPDRPTEPLNFGKILILFRFLRPLLLALAKICYCIKVFPMVNGHSKRHNDNGQGVRFPDFRMMATFGDFPKHLGFGFTSEENWLYFRVGSFSLCFMDGEGSGRYPFGTDKHGKDRKLAHHAICHEYTNKMETGEKGSLTLVFDCYLRRGHKDPKNVVKLQKSHSVQVEKQFHLFFSWELYFHTLFML</sequence>
<gene>
    <name evidence="2" type="ORF">CTEN210_15782</name>
</gene>
<evidence type="ECO:0000313" key="2">
    <source>
        <dbReference type="EMBL" id="GFH59306.1"/>
    </source>
</evidence>
<dbReference type="EMBL" id="BLLK01000062">
    <property type="protein sequence ID" value="GFH59306.1"/>
    <property type="molecule type" value="Genomic_DNA"/>
</dbReference>
<protein>
    <recommendedName>
        <fullName evidence="4">Transmembrane protein</fullName>
    </recommendedName>
</protein>
<keyword evidence="1" id="KW-0732">Signal</keyword>
<evidence type="ECO:0000256" key="1">
    <source>
        <dbReference type="SAM" id="SignalP"/>
    </source>
</evidence>
<dbReference type="AlphaFoldDB" id="A0AAD3D7K6"/>
<evidence type="ECO:0008006" key="4">
    <source>
        <dbReference type="Google" id="ProtNLM"/>
    </source>
</evidence>
<evidence type="ECO:0000313" key="3">
    <source>
        <dbReference type="Proteomes" id="UP001054902"/>
    </source>
</evidence>
<organism evidence="2 3">
    <name type="scientific">Chaetoceros tenuissimus</name>
    <dbReference type="NCBI Taxonomy" id="426638"/>
    <lineage>
        <taxon>Eukaryota</taxon>
        <taxon>Sar</taxon>
        <taxon>Stramenopiles</taxon>
        <taxon>Ochrophyta</taxon>
        <taxon>Bacillariophyta</taxon>
        <taxon>Coscinodiscophyceae</taxon>
        <taxon>Chaetocerotophycidae</taxon>
        <taxon>Chaetocerotales</taxon>
        <taxon>Chaetocerotaceae</taxon>
        <taxon>Chaetoceros</taxon>
    </lineage>
</organism>
<name>A0AAD3D7K6_9STRA</name>
<feature type="signal peptide" evidence="1">
    <location>
        <begin position="1"/>
        <end position="20"/>
    </location>
</feature>
<dbReference type="Proteomes" id="UP001054902">
    <property type="component" value="Unassembled WGS sequence"/>
</dbReference>
<proteinExistence type="predicted"/>
<comment type="caution">
    <text evidence="2">The sequence shown here is derived from an EMBL/GenBank/DDBJ whole genome shotgun (WGS) entry which is preliminary data.</text>
</comment>
<feature type="chain" id="PRO_5041959229" description="Transmembrane protein" evidence="1">
    <location>
        <begin position="21"/>
        <end position="273"/>
    </location>
</feature>